<protein>
    <recommendedName>
        <fullName evidence="3">Porin</fullName>
    </recommendedName>
</protein>
<reference evidence="1 2" key="1">
    <citation type="journal article" date="2019" name="Front. Microbiol.">
        <title>Genomes of Neutrophilic Sulfur-Oxidizing Chemolithoautotrophs Representing 9 Proteobacterial Species From 8 Genera.</title>
        <authorList>
            <person name="Watanabe T."/>
            <person name="Kojima H."/>
            <person name="Umezawa K."/>
            <person name="Hori C."/>
            <person name="Takasuka T.E."/>
            <person name="Kato Y."/>
            <person name="Fukui M."/>
        </authorList>
    </citation>
    <scope>NUCLEOTIDE SEQUENCE [LARGE SCALE GENOMIC DNA]</scope>
    <source>
        <strain evidence="1 2">TTN</strain>
    </source>
</reference>
<dbReference type="SUPFAM" id="SSF56935">
    <property type="entry name" value="Porins"/>
    <property type="match status" value="1"/>
</dbReference>
<dbReference type="EMBL" id="BGOW01000015">
    <property type="protein sequence ID" value="GBL45936.1"/>
    <property type="molecule type" value="Genomic_DNA"/>
</dbReference>
<dbReference type="Proteomes" id="UP000286806">
    <property type="component" value="Unassembled WGS sequence"/>
</dbReference>
<accession>A0A401JE97</accession>
<evidence type="ECO:0008006" key="3">
    <source>
        <dbReference type="Google" id="ProtNLM"/>
    </source>
</evidence>
<dbReference type="Gene3D" id="2.40.160.10">
    <property type="entry name" value="Porin"/>
    <property type="match status" value="1"/>
</dbReference>
<dbReference type="InterPro" id="IPR023614">
    <property type="entry name" value="Porin_dom_sf"/>
</dbReference>
<proteinExistence type="predicted"/>
<dbReference type="AlphaFoldDB" id="A0A401JE97"/>
<gene>
    <name evidence="1" type="ORF">SFMTTN_1747</name>
</gene>
<organism evidence="1 2">
    <name type="scientific">Sulfuriferula multivorans</name>
    <dbReference type="NCBI Taxonomy" id="1559896"/>
    <lineage>
        <taxon>Bacteria</taxon>
        <taxon>Pseudomonadati</taxon>
        <taxon>Pseudomonadota</taxon>
        <taxon>Betaproteobacteria</taxon>
        <taxon>Nitrosomonadales</taxon>
        <taxon>Sulfuricellaceae</taxon>
        <taxon>Sulfuriferula</taxon>
    </lineage>
</organism>
<name>A0A401JE97_9PROT</name>
<evidence type="ECO:0000313" key="1">
    <source>
        <dbReference type="EMBL" id="GBL45936.1"/>
    </source>
</evidence>
<sequence>MTALKQQLAEEKAAREKQVDSAVKAAVASNQADNPPAASDTSIGGYGELSYSNYRDGSVKDQVDFNRFVMFLGHRFNDRLRLYSELELEHAVSSAGDKGEIEVEQGYIEYNLLPQMNLRAGLMLMPLGILNETHEPPTYYGVLRNEVETRIIPSTWREAGIGLQGRVLDSVLEYNIGISTGFDASKYAGNAAYAVKDMHGEASKAAANDLAIYAGLNYRQPGWMLGAGLFTGNTAQNGNGDNPSPFLQGKDARLTLWDVHGKYGVGNLELQALYARGTLGDTLAINQAVGVVPTSGGAAPKSFYGWYGQAAYHVWKKGDMRLSPFVRYERYNTQDSVDAGYTANPLNDETVVTAGANFNLSREVVLKADWQNYKTDNKKDRFNLGVGYMF</sequence>
<keyword evidence="2" id="KW-1185">Reference proteome</keyword>
<comment type="caution">
    <text evidence="1">The sequence shown here is derived from an EMBL/GenBank/DDBJ whole genome shotgun (WGS) entry which is preliminary data.</text>
</comment>
<evidence type="ECO:0000313" key="2">
    <source>
        <dbReference type="Proteomes" id="UP000286806"/>
    </source>
</evidence>